<name>A0A4Y1XQZ6_9BACT</name>
<keyword evidence="3 4" id="KW-0862">Zinc</keyword>
<organism evidence="5 6">
    <name type="scientific">Alistipes communis</name>
    <dbReference type="NCBI Taxonomy" id="2585118"/>
    <lineage>
        <taxon>Bacteria</taxon>
        <taxon>Pseudomonadati</taxon>
        <taxon>Bacteroidota</taxon>
        <taxon>Bacteroidia</taxon>
        <taxon>Bacteroidales</taxon>
        <taxon>Rikenellaceae</taxon>
        <taxon>Alistipes</taxon>
    </lineage>
</organism>
<evidence type="ECO:0000256" key="3">
    <source>
        <dbReference type="ARBA" id="ARBA00022833"/>
    </source>
</evidence>
<dbReference type="InterPro" id="IPR023512">
    <property type="entry name" value="Deaminase_MtaD/DadD"/>
</dbReference>
<dbReference type="EMBL" id="AP019735">
    <property type="protein sequence ID" value="BBL02857.1"/>
    <property type="molecule type" value="Genomic_DNA"/>
</dbReference>
<comment type="cofactor">
    <cofactor evidence="4">
        <name>Zn(2+)</name>
        <dbReference type="ChEBI" id="CHEBI:29105"/>
    </cofactor>
    <text evidence="4">Binds 1 zinc ion per subunit.</text>
</comment>
<dbReference type="Pfam" id="PF01979">
    <property type="entry name" value="Amidohydro_1"/>
    <property type="match status" value="1"/>
</dbReference>
<dbReference type="KEGG" id="acou:A5CBH24_01700"/>
<dbReference type="OrthoDB" id="9797498at2"/>
<feature type="binding site" evidence="4">
    <location>
        <position position="187"/>
    </location>
    <ligand>
        <name>substrate</name>
    </ligand>
</feature>
<gene>
    <name evidence="4 5" type="primary">mtaD</name>
    <name evidence="5" type="ORF">A5CBH24_01700</name>
</gene>
<dbReference type="EC" id="3.5.4.28" evidence="4"/>
<protein>
    <recommendedName>
        <fullName evidence="4">5-methylthioadenosine/S-adenosylhomocysteine deaminase</fullName>
        <shortName evidence="4">MTA/SAH deaminase</shortName>
        <ecNumber evidence="4">3.5.4.28</ecNumber>
        <ecNumber evidence="4">3.5.4.31</ecNumber>
    </recommendedName>
</protein>
<dbReference type="EC" id="3.5.4.31" evidence="4"/>
<keyword evidence="6" id="KW-1185">Reference proteome</keyword>
<comment type="similarity">
    <text evidence="4">Belongs to the metallo-dependent hydrolases superfamily. MTA/SAH deaminase family.</text>
</comment>
<feature type="binding site" evidence="4">
    <location>
        <position position="217"/>
    </location>
    <ligand>
        <name>substrate</name>
    </ligand>
</feature>
<evidence type="ECO:0000313" key="5">
    <source>
        <dbReference type="EMBL" id="BBL02857.1"/>
    </source>
</evidence>
<feature type="binding site" evidence="4">
    <location>
        <position position="302"/>
    </location>
    <ligand>
        <name>Zn(2+)</name>
        <dbReference type="ChEBI" id="CHEBI:29105"/>
    </ligand>
</feature>
<feature type="binding site" evidence="4">
    <location>
        <position position="214"/>
    </location>
    <ligand>
        <name>Zn(2+)</name>
        <dbReference type="ChEBI" id="CHEBI:29105"/>
    </ligand>
</feature>
<dbReference type="CDD" id="cd01298">
    <property type="entry name" value="ATZ_TRZ_like"/>
    <property type="match status" value="1"/>
</dbReference>
<keyword evidence="2 4" id="KW-0378">Hydrolase</keyword>
<proteinExistence type="inferred from homology"/>
<comment type="catalytic activity">
    <reaction evidence="4">
        <text>S-adenosyl-L-homocysteine + H2O + H(+) = S-inosyl-L-homocysteine + NH4(+)</text>
        <dbReference type="Rhea" id="RHEA:20716"/>
        <dbReference type="ChEBI" id="CHEBI:15377"/>
        <dbReference type="ChEBI" id="CHEBI:15378"/>
        <dbReference type="ChEBI" id="CHEBI:28938"/>
        <dbReference type="ChEBI" id="CHEBI:57856"/>
        <dbReference type="ChEBI" id="CHEBI:57985"/>
        <dbReference type="EC" id="3.5.4.28"/>
    </reaction>
</comment>
<reference evidence="6" key="1">
    <citation type="submission" date="2019-06" db="EMBL/GenBank/DDBJ databases">
        <title>Alistipes onderdonkii subsp. vulgaris subsp. nov., Alistipes dispar sp. nov. and Alistipes communis sp. nov., isolated from human faeces, and creation of Alistipes onderdonkii subsp. onderdonkii subsp. nov.</title>
        <authorList>
            <person name="Sakamoto M."/>
            <person name="Ikeyama N."/>
            <person name="Ogata Y."/>
            <person name="Suda W."/>
            <person name="Iino T."/>
            <person name="Hattori M."/>
            <person name="Ohkuma M."/>
        </authorList>
    </citation>
    <scope>NUCLEOTIDE SEQUENCE [LARGE SCALE GENOMIC DNA]</scope>
    <source>
        <strain evidence="6">5CBH24</strain>
    </source>
</reference>
<dbReference type="Gene3D" id="3.20.20.140">
    <property type="entry name" value="Metal-dependent hydrolases"/>
    <property type="match status" value="1"/>
</dbReference>
<dbReference type="SUPFAM" id="SSF51338">
    <property type="entry name" value="Composite domain of metallo-dependent hydrolases"/>
    <property type="match status" value="2"/>
</dbReference>
<dbReference type="FunFam" id="3.20.20.140:FF:000014">
    <property type="entry name" value="5-methylthioadenosine/S-adenosylhomocysteine deaminase"/>
    <property type="match status" value="1"/>
</dbReference>
<comment type="caution">
    <text evidence="4">Lacks conserved residue(s) required for the propagation of feature annotation.</text>
</comment>
<evidence type="ECO:0000256" key="2">
    <source>
        <dbReference type="ARBA" id="ARBA00022801"/>
    </source>
</evidence>
<dbReference type="PANTHER" id="PTHR43794">
    <property type="entry name" value="AMINOHYDROLASE SSNA-RELATED"/>
    <property type="match status" value="1"/>
</dbReference>
<dbReference type="RefSeq" id="WP_141411890.1">
    <property type="nucleotide sequence ID" value="NZ_AP019735.1"/>
</dbReference>
<dbReference type="AlphaFoldDB" id="A0A4Y1XQZ6"/>
<dbReference type="InterPro" id="IPR006680">
    <property type="entry name" value="Amidohydro-rel"/>
</dbReference>
<keyword evidence="1 4" id="KW-0479">Metal-binding</keyword>
<sequence length="435" mass="46867">MTLFFRNCKVLPMTAAAGEPNCFDGYVGVEGRRIALVTADAAAAEAWRAAHAGAREIDGRGGILMPGLVNTHCHMAMTLQRSYADDMALMEWLNDHIWPFEARQTDDDIRVGALLGAAEMLLGGVTSVVDMYWSEAAVFDAVDRAGMRALLCASYLDTRLEAFESDLPALVEKCEGSSRIRAGLAPHAAYTCSAENLRRGMEACRRYGIPMTTHIAETLDEVRMIRERYGATPVEYLDSLGVLDGGLIAAHCVHLTDGDRRILRERGVHVAHCPTSNMKIASGVAPIERLRTEGVNCTVGTDGPSSNNDLDMWEEMRNASFLQKVTTMDPCAVPAYELLRMATVCGAAAIGHAGELGVVKEGALADLVLLSTQRPYYHPQHDVVANVAYCAKAADVDTVVVDGEVVVDGGRLSTVDLPSLYARAGAAVRRIAGEL</sequence>
<evidence type="ECO:0000256" key="4">
    <source>
        <dbReference type="HAMAP-Rule" id="MF_01281"/>
    </source>
</evidence>
<feature type="binding site" evidence="4">
    <location>
        <position position="101"/>
    </location>
    <ligand>
        <name>substrate</name>
    </ligand>
</feature>
<dbReference type="GeneID" id="78340895"/>
<dbReference type="Gene3D" id="2.30.40.10">
    <property type="entry name" value="Urease, subunit C, domain 1"/>
    <property type="match status" value="1"/>
</dbReference>
<dbReference type="SUPFAM" id="SSF51556">
    <property type="entry name" value="Metallo-dependent hydrolases"/>
    <property type="match status" value="1"/>
</dbReference>
<evidence type="ECO:0000256" key="1">
    <source>
        <dbReference type="ARBA" id="ARBA00022723"/>
    </source>
</evidence>
<dbReference type="InterPro" id="IPR050287">
    <property type="entry name" value="MTA/SAH_deaminase"/>
</dbReference>
<comment type="function">
    <text evidence="4">Catalyzes the deamination of 5-methylthioadenosine and S-adenosyl-L-homocysteine into 5-methylthioinosine and S-inosyl-L-homocysteine, respectively. Is also able to deaminate adenosine.</text>
</comment>
<dbReference type="PANTHER" id="PTHR43794:SF11">
    <property type="entry name" value="AMIDOHYDROLASE-RELATED DOMAIN-CONTAINING PROTEIN"/>
    <property type="match status" value="1"/>
</dbReference>
<dbReference type="GO" id="GO:0090614">
    <property type="term" value="F:5'-methylthioadenosine deaminase activity"/>
    <property type="evidence" value="ECO:0007669"/>
    <property type="project" value="UniProtKB-UniRule"/>
</dbReference>
<feature type="binding site" evidence="4">
    <location>
        <position position="302"/>
    </location>
    <ligand>
        <name>substrate</name>
    </ligand>
</feature>
<dbReference type="GO" id="GO:0046872">
    <property type="term" value="F:metal ion binding"/>
    <property type="evidence" value="ECO:0007669"/>
    <property type="project" value="UniProtKB-KW"/>
</dbReference>
<evidence type="ECO:0000313" key="6">
    <source>
        <dbReference type="Proteomes" id="UP000318946"/>
    </source>
</evidence>
<comment type="catalytic activity">
    <reaction evidence="4">
        <text>S-methyl-5'-thioadenosine + H2O + H(+) = S-methyl-5'-thioinosine + NH4(+)</text>
        <dbReference type="Rhea" id="RHEA:25025"/>
        <dbReference type="ChEBI" id="CHEBI:15377"/>
        <dbReference type="ChEBI" id="CHEBI:15378"/>
        <dbReference type="ChEBI" id="CHEBI:17509"/>
        <dbReference type="ChEBI" id="CHEBI:28938"/>
        <dbReference type="ChEBI" id="CHEBI:48595"/>
        <dbReference type="EC" id="3.5.4.31"/>
    </reaction>
</comment>
<feature type="binding site" evidence="4">
    <location>
        <position position="74"/>
    </location>
    <ligand>
        <name>Zn(2+)</name>
        <dbReference type="ChEBI" id="CHEBI:29105"/>
    </ligand>
</feature>
<feature type="binding site" evidence="4">
    <location>
        <position position="72"/>
    </location>
    <ligand>
        <name>Zn(2+)</name>
        <dbReference type="ChEBI" id="CHEBI:29105"/>
    </ligand>
</feature>
<dbReference type="InterPro" id="IPR032466">
    <property type="entry name" value="Metal_Hydrolase"/>
</dbReference>
<dbReference type="Proteomes" id="UP000318946">
    <property type="component" value="Chromosome"/>
</dbReference>
<dbReference type="HAMAP" id="MF_01281">
    <property type="entry name" value="MTA_SAH_deamin"/>
    <property type="match status" value="1"/>
</dbReference>
<accession>A0A4Y1XQZ6</accession>
<dbReference type="GO" id="GO:0050270">
    <property type="term" value="F:S-adenosylhomocysteine deaminase activity"/>
    <property type="evidence" value="ECO:0007669"/>
    <property type="project" value="UniProtKB-UniRule"/>
</dbReference>
<dbReference type="InterPro" id="IPR011059">
    <property type="entry name" value="Metal-dep_hydrolase_composite"/>
</dbReference>
<accession>A0A4Y1WQ19</accession>